<keyword evidence="2" id="KW-0119">Carbohydrate metabolism</keyword>
<comment type="caution">
    <text evidence="6">The sequence shown here is derived from an EMBL/GenBank/DDBJ whole genome shotgun (WGS) entry which is preliminary data.</text>
</comment>
<dbReference type="SMART" id="SM00060">
    <property type="entry name" value="FN3"/>
    <property type="match status" value="3"/>
</dbReference>
<dbReference type="Proteomes" id="UP000487268">
    <property type="component" value="Unassembled WGS sequence"/>
</dbReference>
<keyword evidence="4" id="KW-0812">Transmembrane</keyword>
<keyword evidence="4" id="KW-0472">Membrane</keyword>
<dbReference type="InterPro" id="IPR013783">
    <property type="entry name" value="Ig-like_fold"/>
</dbReference>
<dbReference type="PROSITE" id="PS50853">
    <property type="entry name" value="FN3"/>
    <property type="match status" value="2"/>
</dbReference>
<dbReference type="Pfam" id="PF00041">
    <property type="entry name" value="fn3"/>
    <property type="match status" value="1"/>
</dbReference>
<dbReference type="InterPro" id="IPR003961">
    <property type="entry name" value="FN3_dom"/>
</dbReference>
<dbReference type="AlphaFoldDB" id="A0A7K0C801"/>
<feature type="domain" description="Fibronectin type-III" evidence="5">
    <location>
        <begin position="606"/>
        <end position="687"/>
    </location>
</feature>
<accession>A0A7K0C801</accession>
<evidence type="ECO:0000313" key="7">
    <source>
        <dbReference type="Proteomes" id="UP000487268"/>
    </source>
</evidence>
<evidence type="ECO:0000259" key="5">
    <source>
        <dbReference type="PROSITE" id="PS50853"/>
    </source>
</evidence>
<proteinExistence type="predicted"/>
<keyword evidence="1" id="KW-0326">Glycosidase</keyword>
<evidence type="ECO:0000256" key="2">
    <source>
        <dbReference type="ARBA" id="ARBA00023326"/>
    </source>
</evidence>
<keyword evidence="7" id="KW-1185">Reference proteome</keyword>
<feature type="region of interest" description="Disordered" evidence="3">
    <location>
        <begin position="366"/>
        <end position="413"/>
    </location>
</feature>
<name>A0A7K0C801_9ACTN</name>
<keyword evidence="2" id="KW-0624">Polysaccharide degradation</keyword>
<evidence type="ECO:0000256" key="4">
    <source>
        <dbReference type="SAM" id="Phobius"/>
    </source>
</evidence>
<keyword evidence="4" id="KW-1133">Transmembrane helix</keyword>
<dbReference type="Gene3D" id="2.60.40.10">
    <property type="entry name" value="Immunoglobulins"/>
    <property type="match status" value="2"/>
</dbReference>
<feature type="domain" description="Fibronectin type-III" evidence="5">
    <location>
        <begin position="406"/>
        <end position="508"/>
    </location>
</feature>
<feature type="transmembrane region" description="Helical" evidence="4">
    <location>
        <begin position="12"/>
        <end position="33"/>
    </location>
</feature>
<evidence type="ECO:0000256" key="3">
    <source>
        <dbReference type="SAM" id="MobiDB-lite"/>
    </source>
</evidence>
<sequence>MGVRGLLRRDRLSGQITIGLVGVLLVSALVYGVGMASATYRVSDVGAWLSATARGMVVHANGLAGRVDGKTSVPQSRGHRIKIVQNGRDVLLVDEATGVVSRIDPAQLQVEQTRRLGVGLQVVLGAGTAYAVDRRGGTVQRIDPVSLAGVGAPVTLAPPLDRAGLDARGTLWVPVPASGQLVPVSNGAKGRPVQVGGGGGGLQLSIVAGTPVAVDPAAAVATIIRPGGVQKVALPPAIRDAGPGGVRLPAAAESLTVPLLGARDSLTLLDTGTGAVTSVGLRMPRHRFGEPQVLGPKVYIPDETAGSLIVYNYATRRAEQQVPVSGRPGPLDVFVKDGLLWANDPGGEAAVSLDSSGAAKHIRKYEDKVAGGTRKQLPNPETGRTGGTSPDDRRKGGDRRRRRDGLPSAASSVVARGENNTITVTFQPSVPGKVQPAGYVLQTADGAAVGNAAPGEVKPGQEYKFTVSGLECSKVYSYRVVVRYQDPRTRRMKNGPPSDAANATACELPGAPKNVAASGAGGKVTVTFEEGDNPQVVQQYLLTDGSGKAVAGVAPLPRDGAKQFVVTGLKCTTTEYTFGVTALYQDGGATKKAPSGNFANARPCIAPGPPGNVTADPANHGGTITWTKSTGDGISYHVSWEVGTDDVKTLSYSLNKLTNGRTYQIRVSAQNGAGSQSAGTVLNLDPALHAVNYNGHNNNSTSTFLHTAAGLNTPRSGSFPKGFTGQVKVICQVTNDMVTDANDPNLKSNVWDQIEYNGGRHWVSDLYVTTPGSNSGQLSESKVWGCQ</sequence>
<dbReference type="OrthoDB" id="3372012at2"/>
<dbReference type="InterPro" id="IPR036116">
    <property type="entry name" value="FN3_sf"/>
</dbReference>
<keyword evidence="1" id="KW-0378">Hydrolase</keyword>
<organism evidence="6 7">
    <name type="scientific">Actinomadura macrotermitis</name>
    <dbReference type="NCBI Taxonomy" id="2585200"/>
    <lineage>
        <taxon>Bacteria</taxon>
        <taxon>Bacillati</taxon>
        <taxon>Actinomycetota</taxon>
        <taxon>Actinomycetes</taxon>
        <taxon>Streptosporangiales</taxon>
        <taxon>Thermomonosporaceae</taxon>
        <taxon>Actinomadura</taxon>
    </lineage>
</organism>
<gene>
    <name evidence="6" type="ORF">ACRB68_77030</name>
</gene>
<dbReference type="SUPFAM" id="SSF49265">
    <property type="entry name" value="Fibronectin type III"/>
    <property type="match status" value="1"/>
</dbReference>
<dbReference type="GO" id="GO:0000272">
    <property type="term" value="P:polysaccharide catabolic process"/>
    <property type="evidence" value="ECO:0007669"/>
    <property type="project" value="UniProtKB-KW"/>
</dbReference>
<dbReference type="RefSeq" id="WP_153541585.1">
    <property type="nucleotide sequence ID" value="NZ_WEGH01000006.1"/>
</dbReference>
<dbReference type="EMBL" id="WEGH01000006">
    <property type="protein sequence ID" value="MQY09577.1"/>
    <property type="molecule type" value="Genomic_DNA"/>
</dbReference>
<evidence type="ECO:0000313" key="6">
    <source>
        <dbReference type="EMBL" id="MQY09577.1"/>
    </source>
</evidence>
<dbReference type="GO" id="GO:0016798">
    <property type="term" value="F:hydrolase activity, acting on glycosyl bonds"/>
    <property type="evidence" value="ECO:0007669"/>
    <property type="project" value="UniProtKB-KW"/>
</dbReference>
<evidence type="ECO:0000256" key="1">
    <source>
        <dbReference type="ARBA" id="ARBA00023295"/>
    </source>
</evidence>
<protein>
    <recommendedName>
        <fullName evidence="5">Fibronectin type-III domain-containing protein</fullName>
    </recommendedName>
</protein>
<reference evidence="6 7" key="1">
    <citation type="submission" date="2019-10" db="EMBL/GenBank/DDBJ databases">
        <title>Actinomadura rubteroloni sp. nov. and Actinomadura macrotermitis sp. nov., isolated from the gut of fungus growing-termite Macrotermes natalensis.</title>
        <authorList>
            <person name="Benndorf R."/>
            <person name="Martin K."/>
            <person name="Kuefner M."/>
            <person name="De Beer W."/>
            <person name="Kaster A.-K."/>
            <person name="Vollmers J."/>
            <person name="Poulsen M."/>
            <person name="Beemelmanns C."/>
        </authorList>
    </citation>
    <scope>NUCLEOTIDE SEQUENCE [LARGE SCALE GENOMIC DNA]</scope>
    <source>
        <strain evidence="6 7">RB68</strain>
    </source>
</reference>
<dbReference type="CDD" id="cd00063">
    <property type="entry name" value="FN3"/>
    <property type="match status" value="1"/>
</dbReference>